<dbReference type="OrthoDB" id="1923775at2759"/>
<protein>
    <submittedName>
        <fullName evidence="4">Phospholipase D domain protein</fullName>
    </submittedName>
</protein>
<feature type="domain" description="PLD phosphodiesterase" evidence="3">
    <location>
        <begin position="352"/>
        <end position="378"/>
    </location>
</feature>
<dbReference type="PROSITE" id="PS50035">
    <property type="entry name" value="PLD"/>
    <property type="match status" value="2"/>
</dbReference>
<accession>A0A0B1TJ47</accession>
<proteinExistence type="inferred from homology"/>
<dbReference type="InterPro" id="IPR050874">
    <property type="entry name" value="Diverse_PLD-related"/>
</dbReference>
<dbReference type="InterPro" id="IPR032803">
    <property type="entry name" value="PLDc_3"/>
</dbReference>
<keyword evidence="2" id="KW-0812">Transmembrane</keyword>
<reference evidence="4 5" key="1">
    <citation type="submission" date="2014-03" db="EMBL/GenBank/DDBJ databases">
        <title>Draft genome of the hookworm Oesophagostomum dentatum.</title>
        <authorList>
            <person name="Mitreva M."/>
        </authorList>
    </citation>
    <scope>NUCLEOTIDE SEQUENCE [LARGE SCALE GENOMIC DNA]</scope>
    <source>
        <strain evidence="4 5">OD-Hann</strain>
    </source>
</reference>
<dbReference type="PANTHER" id="PTHR10185">
    <property type="entry name" value="PHOSPHOLIPASE D - RELATED"/>
    <property type="match status" value="1"/>
</dbReference>
<keyword evidence="2" id="KW-1133">Transmembrane helix</keyword>
<gene>
    <name evidence="4" type="ORF">OESDEN_04616</name>
</gene>
<evidence type="ECO:0000313" key="4">
    <source>
        <dbReference type="EMBL" id="KHJ95440.1"/>
    </source>
</evidence>
<dbReference type="CDD" id="cd09107">
    <property type="entry name" value="PLDc_vPLD3_4_5_like_2"/>
    <property type="match status" value="1"/>
</dbReference>
<comment type="similarity">
    <text evidence="1">Belongs to the phospholipase D family.</text>
</comment>
<evidence type="ECO:0000313" key="5">
    <source>
        <dbReference type="Proteomes" id="UP000053660"/>
    </source>
</evidence>
<feature type="domain" description="PLD phosphodiesterase" evidence="3">
    <location>
        <begin position="137"/>
        <end position="164"/>
    </location>
</feature>
<organism evidence="4 5">
    <name type="scientific">Oesophagostomum dentatum</name>
    <name type="common">Nodular worm</name>
    <dbReference type="NCBI Taxonomy" id="61180"/>
    <lineage>
        <taxon>Eukaryota</taxon>
        <taxon>Metazoa</taxon>
        <taxon>Ecdysozoa</taxon>
        <taxon>Nematoda</taxon>
        <taxon>Chromadorea</taxon>
        <taxon>Rhabditida</taxon>
        <taxon>Rhabditina</taxon>
        <taxon>Rhabditomorpha</taxon>
        <taxon>Strongyloidea</taxon>
        <taxon>Strongylidae</taxon>
        <taxon>Oesophagostomum</taxon>
    </lineage>
</organism>
<name>A0A0B1TJ47_OESDE</name>
<sequence length="417" mass="46853">MFMLLSESQSYARIRGVTTLIVIISLLILAYITVNRDLRLGPAVGKKCQQSCSAEFVESIPTGLNFSSGPVHRHTHEAWIDLLSNANKSIHIAALYWNLNSTEYPTAEYGRLVYEQLAKAGRRGVKVRTVNFTRLLGSGVLHTKFIIVDMKNVYVGSANMDWKSLAEVKELGLHFRNCSCLAEDLEKIFSVYWYLGKEGARIPDQWPERYDTSFNIFSPMEINLDGVETDISISSSPALFNTKRRDHDLKAIISLISSATRSVCVSVMDLIPQTLYLGSNNSYWPDIDDALRAAAFRGVSVRLLVSHWNHSRPEEKVFLRSLVAINDALPRTRHGKKLFTVASTEEQERIPFARVNHNKYMVTDQTAYVGTSNWAGDYFINTAGVGVAMSSHGENGTVQQLQAIFDRDWNSQFASDL</sequence>
<dbReference type="GO" id="GO:0003824">
    <property type="term" value="F:catalytic activity"/>
    <property type="evidence" value="ECO:0007669"/>
    <property type="project" value="InterPro"/>
</dbReference>
<dbReference type="SMART" id="SM00155">
    <property type="entry name" value="PLDc"/>
    <property type="match status" value="2"/>
</dbReference>
<evidence type="ECO:0000256" key="1">
    <source>
        <dbReference type="ARBA" id="ARBA00008664"/>
    </source>
</evidence>
<dbReference type="InterPro" id="IPR001736">
    <property type="entry name" value="PLipase_D/transphosphatidylase"/>
</dbReference>
<dbReference type="SUPFAM" id="SSF56024">
    <property type="entry name" value="Phospholipase D/nuclease"/>
    <property type="match status" value="2"/>
</dbReference>
<dbReference type="Proteomes" id="UP000053660">
    <property type="component" value="Unassembled WGS sequence"/>
</dbReference>
<dbReference type="AlphaFoldDB" id="A0A0B1TJ47"/>
<dbReference type="EMBL" id="KN549964">
    <property type="protein sequence ID" value="KHJ95440.1"/>
    <property type="molecule type" value="Genomic_DNA"/>
</dbReference>
<evidence type="ECO:0000256" key="2">
    <source>
        <dbReference type="SAM" id="Phobius"/>
    </source>
</evidence>
<dbReference type="PANTHER" id="PTHR10185:SF17">
    <property type="entry name" value="GM01519P-RELATED"/>
    <property type="match status" value="1"/>
</dbReference>
<evidence type="ECO:0000259" key="3">
    <source>
        <dbReference type="PROSITE" id="PS50035"/>
    </source>
</evidence>
<keyword evidence="5" id="KW-1185">Reference proteome</keyword>
<keyword evidence="2" id="KW-0472">Membrane</keyword>
<dbReference type="CDD" id="cd09106">
    <property type="entry name" value="PLDc_vPLD3_4_5_like_1"/>
    <property type="match status" value="1"/>
</dbReference>
<dbReference type="Gene3D" id="3.30.870.10">
    <property type="entry name" value="Endonuclease Chain A"/>
    <property type="match status" value="3"/>
</dbReference>
<dbReference type="Pfam" id="PF13918">
    <property type="entry name" value="PLDc_3"/>
    <property type="match status" value="1"/>
</dbReference>
<dbReference type="Pfam" id="PF00614">
    <property type="entry name" value="PLDc"/>
    <property type="match status" value="2"/>
</dbReference>
<feature type="transmembrane region" description="Helical" evidence="2">
    <location>
        <begin position="12"/>
        <end position="32"/>
    </location>
</feature>